<sequence length="12" mass="1380">MLIFSGYSFSPM</sequence>
<reference evidence="1" key="2">
    <citation type="journal article" date="2015" name="Data Brief">
        <title>Shoot transcriptome of the giant reed, Arundo donax.</title>
        <authorList>
            <person name="Barrero R.A."/>
            <person name="Guerrero F.D."/>
            <person name="Moolhuijzen P."/>
            <person name="Goolsby J.A."/>
            <person name="Tidwell J."/>
            <person name="Bellgard S.E."/>
            <person name="Bellgard M.I."/>
        </authorList>
    </citation>
    <scope>NUCLEOTIDE SEQUENCE</scope>
    <source>
        <tissue evidence="1">Shoot tissue taken approximately 20 cm above the soil surface</tissue>
    </source>
</reference>
<protein>
    <submittedName>
        <fullName evidence="1">Uncharacterized protein</fullName>
    </submittedName>
</protein>
<reference evidence="1" key="1">
    <citation type="submission" date="2014-09" db="EMBL/GenBank/DDBJ databases">
        <authorList>
            <person name="Magalhaes I.L.F."/>
            <person name="Oliveira U."/>
            <person name="Santos F.R."/>
            <person name="Vidigal T.H.D.A."/>
            <person name="Brescovit A.D."/>
            <person name="Santos A.J."/>
        </authorList>
    </citation>
    <scope>NUCLEOTIDE SEQUENCE</scope>
    <source>
        <tissue evidence="1">Shoot tissue taken approximately 20 cm above the soil surface</tissue>
    </source>
</reference>
<proteinExistence type="predicted"/>
<dbReference type="EMBL" id="GBRH01270337">
    <property type="protein sequence ID" value="JAD27558.1"/>
    <property type="molecule type" value="Transcribed_RNA"/>
</dbReference>
<accession>A0A0A8YNZ6</accession>
<organism evidence="1">
    <name type="scientific">Arundo donax</name>
    <name type="common">Giant reed</name>
    <name type="synonym">Donax arundinaceus</name>
    <dbReference type="NCBI Taxonomy" id="35708"/>
    <lineage>
        <taxon>Eukaryota</taxon>
        <taxon>Viridiplantae</taxon>
        <taxon>Streptophyta</taxon>
        <taxon>Embryophyta</taxon>
        <taxon>Tracheophyta</taxon>
        <taxon>Spermatophyta</taxon>
        <taxon>Magnoliopsida</taxon>
        <taxon>Liliopsida</taxon>
        <taxon>Poales</taxon>
        <taxon>Poaceae</taxon>
        <taxon>PACMAD clade</taxon>
        <taxon>Arundinoideae</taxon>
        <taxon>Arundineae</taxon>
        <taxon>Arundo</taxon>
    </lineage>
</organism>
<name>A0A0A8YNZ6_ARUDO</name>
<evidence type="ECO:0000313" key="1">
    <source>
        <dbReference type="EMBL" id="JAD27558.1"/>
    </source>
</evidence>